<dbReference type="SMART" id="SM00297">
    <property type="entry name" value="BROMO"/>
    <property type="match status" value="1"/>
</dbReference>
<feature type="domain" description="Bromo" evidence="3">
    <location>
        <begin position="23"/>
        <end position="63"/>
    </location>
</feature>
<name>A0A1B6HTZ6_9HEMI</name>
<dbReference type="EMBL" id="GECU01029577">
    <property type="protein sequence ID" value="JAS78129.1"/>
    <property type="molecule type" value="Transcribed_RNA"/>
</dbReference>
<proteinExistence type="predicted"/>
<dbReference type="SUPFAM" id="SSF47370">
    <property type="entry name" value="Bromodomain"/>
    <property type="match status" value="1"/>
</dbReference>
<accession>A0A1B6HTZ6</accession>
<dbReference type="PROSITE" id="PS50014">
    <property type="entry name" value="BROMODOMAIN_2"/>
    <property type="match status" value="1"/>
</dbReference>
<protein>
    <recommendedName>
        <fullName evidence="3">Bromo domain-containing protein</fullName>
    </recommendedName>
</protein>
<sequence length="106" mass="12377">MSNDIGRLIFSWYSKLSAGMTSRKCKLGSTTSDRYRNMKEVVDDIRLVFKNAYTFNPKESQVYSDAKSLEEFLDMLLEKWVPSLAYDDTELSEPSVPKRLRRSQHE</sequence>
<dbReference type="AlphaFoldDB" id="A0A1B6HTZ6"/>
<dbReference type="Gene3D" id="1.20.920.10">
    <property type="entry name" value="Bromodomain-like"/>
    <property type="match status" value="1"/>
</dbReference>
<evidence type="ECO:0000256" key="1">
    <source>
        <dbReference type="ARBA" id="ARBA00023117"/>
    </source>
</evidence>
<dbReference type="InterPro" id="IPR001487">
    <property type="entry name" value="Bromodomain"/>
</dbReference>
<evidence type="ECO:0000313" key="4">
    <source>
        <dbReference type="EMBL" id="JAS78129.1"/>
    </source>
</evidence>
<dbReference type="InterPro" id="IPR036427">
    <property type="entry name" value="Bromodomain-like_sf"/>
</dbReference>
<evidence type="ECO:0000259" key="3">
    <source>
        <dbReference type="PROSITE" id="PS50014"/>
    </source>
</evidence>
<keyword evidence="1 2" id="KW-0103">Bromodomain</keyword>
<dbReference type="Pfam" id="PF00439">
    <property type="entry name" value="Bromodomain"/>
    <property type="match status" value="1"/>
</dbReference>
<reference evidence="4" key="1">
    <citation type="submission" date="2015-11" db="EMBL/GenBank/DDBJ databases">
        <title>De novo transcriptome assembly of four potential Pierce s Disease insect vectors from Arizona vineyards.</title>
        <authorList>
            <person name="Tassone E.E."/>
        </authorList>
    </citation>
    <scope>NUCLEOTIDE SEQUENCE</scope>
</reference>
<gene>
    <name evidence="4" type="ORF">g.29007</name>
</gene>
<organism evidence="4">
    <name type="scientific">Homalodisca liturata</name>
    <dbReference type="NCBI Taxonomy" id="320908"/>
    <lineage>
        <taxon>Eukaryota</taxon>
        <taxon>Metazoa</taxon>
        <taxon>Ecdysozoa</taxon>
        <taxon>Arthropoda</taxon>
        <taxon>Hexapoda</taxon>
        <taxon>Insecta</taxon>
        <taxon>Pterygota</taxon>
        <taxon>Neoptera</taxon>
        <taxon>Paraneoptera</taxon>
        <taxon>Hemiptera</taxon>
        <taxon>Auchenorrhyncha</taxon>
        <taxon>Membracoidea</taxon>
        <taxon>Cicadellidae</taxon>
        <taxon>Cicadellinae</taxon>
        <taxon>Proconiini</taxon>
        <taxon>Homalodisca</taxon>
    </lineage>
</organism>
<evidence type="ECO:0000256" key="2">
    <source>
        <dbReference type="PROSITE-ProRule" id="PRU00035"/>
    </source>
</evidence>